<gene>
    <name evidence="2" type="ORF">SAMN05446037_102076</name>
</gene>
<dbReference type="RefSeq" id="WP_089284117.1">
    <property type="nucleotide sequence ID" value="NZ_FZOJ01000020.1"/>
</dbReference>
<feature type="domain" description="YhcG N-terminal" evidence="1">
    <location>
        <begin position="12"/>
        <end position="121"/>
    </location>
</feature>
<dbReference type="PANTHER" id="PTHR30547">
    <property type="entry name" value="UNCHARACTERIZED PROTEIN YHCG-RELATED"/>
    <property type="match status" value="1"/>
</dbReference>
<dbReference type="Pfam" id="PF17761">
    <property type="entry name" value="DUF1016_N"/>
    <property type="match status" value="1"/>
</dbReference>
<keyword evidence="3" id="KW-1185">Reference proteome</keyword>
<name>A0A239H8R2_9FIRM</name>
<evidence type="ECO:0000313" key="2">
    <source>
        <dbReference type="EMBL" id="SNS77757.1"/>
    </source>
</evidence>
<dbReference type="OrthoDB" id="9801263at2"/>
<organism evidence="2 3">
    <name type="scientific">Anaerovirgula multivorans</name>
    <dbReference type="NCBI Taxonomy" id="312168"/>
    <lineage>
        <taxon>Bacteria</taxon>
        <taxon>Bacillati</taxon>
        <taxon>Bacillota</taxon>
        <taxon>Clostridia</taxon>
        <taxon>Peptostreptococcales</taxon>
        <taxon>Natronincolaceae</taxon>
        <taxon>Anaerovirgula</taxon>
    </lineage>
</organism>
<dbReference type="PANTHER" id="PTHR30547:SF5">
    <property type="entry name" value="NUCLEASE YHCG-RELATED"/>
    <property type="match status" value="1"/>
</dbReference>
<evidence type="ECO:0000259" key="1">
    <source>
        <dbReference type="Pfam" id="PF17761"/>
    </source>
</evidence>
<dbReference type="AlphaFoldDB" id="A0A239H8R2"/>
<dbReference type="InterPro" id="IPR053148">
    <property type="entry name" value="PD-DEXK-like_domain"/>
</dbReference>
<dbReference type="InterPro" id="IPR041527">
    <property type="entry name" value="YhcG_N"/>
</dbReference>
<dbReference type="Proteomes" id="UP000198304">
    <property type="component" value="Unassembled WGS sequence"/>
</dbReference>
<protein>
    <recommendedName>
        <fullName evidence="1">YhcG N-terminal domain-containing protein</fullName>
    </recommendedName>
</protein>
<dbReference type="EMBL" id="FZOJ01000020">
    <property type="protein sequence ID" value="SNS77757.1"/>
    <property type="molecule type" value="Genomic_DNA"/>
</dbReference>
<evidence type="ECO:0000313" key="3">
    <source>
        <dbReference type="Proteomes" id="UP000198304"/>
    </source>
</evidence>
<sequence>METNEKMKSFDEIVALIDNARNNAIKKANEELIMLYWNVGQYISQKVAAAEWGDSIVDELADFIKSNYPKIKGFNRRRLYRMKQFYETYKDNEFVSPLVTQISWTNHLTILSKTKSMEEKELRLLKK</sequence>
<accession>A0A239H8R2</accession>
<proteinExistence type="predicted"/>
<reference evidence="2 3" key="1">
    <citation type="submission" date="2017-06" db="EMBL/GenBank/DDBJ databases">
        <authorList>
            <person name="Kim H.J."/>
            <person name="Triplett B.A."/>
        </authorList>
    </citation>
    <scope>NUCLEOTIDE SEQUENCE [LARGE SCALE GENOMIC DNA]</scope>
    <source>
        <strain evidence="2 3">SCA</strain>
    </source>
</reference>